<evidence type="ECO:0000256" key="2">
    <source>
        <dbReference type="ARBA" id="ARBA00023125"/>
    </source>
</evidence>
<dbReference type="RefSeq" id="WP_191908179.1">
    <property type="nucleotide sequence ID" value="NZ_CP042906.1"/>
</dbReference>
<evidence type="ECO:0000256" key="1">
    <source>
        <dbReference type="ARBA" id="ARBA00023015"/>
    </source>
</evidence>
<dbReference type="PANTHER" id="PTHR46797">
    <property type="entry name" value="HTH-TYPE TRANSCRIPTIONAL REGULATOR"/>
    <property type="match status" value="1"/>
</dbReference>
<keyword evidence="3" id="KW-0804">Transcription</keyword>
<dbReference type="InterPro" id="IPR010982">
    <property type="entry name" value="Lambda_DNA-bd_dom_sf"/>
</dbReference>
<dbReference type="PROSITE" id="PS50943">
    <property type="entry name" value="HTH_CROC1"/>
    <property type="match status" value="1"/>
</dbReference>
<keyword evidence="2" id="KW-0238">DNA-binding</keyword>
<dbReference type="GO" id="GO:0005829">
    <property type="term" value="C:cytosol"/>
    <property type="evidence" value="ECO:0007669"/>
    <property type="project" value="TreeGrafter"/>
</dbReference>
<evidence type="ECO:0000256" key="3">
    <source>
        <dbReference type="ARBA" id="ARBA00023163"/>
    </source>
</evidence>
<accession>A0A5J6MLW9</accession>
<feature type="domain" description="HTH cro/C1-type" evidence="4">
    <location>
        <begin position="52"/>
        <end position="106"/>
    </location>
</feature>
<evidence type="ECO:0000313" key="6">
    <source>
        <dbReference type="Proteomes" id="UP000326202"/>
    </source>
</evidence>
<dbReference type="SMART" id="SM00530">
    <property type="entry name" value="HTH_XRE"/>
    <property type="match status" value="1"/>
</dbReference>
<dbReference type="Gene3D" id="1.10.260.40">
    <property type="entry name" value="lambda repressor-like DNA-binding domains"/>
    <property type="match status" value="1"/>
</dbReference>
<dbReference type="KEGG" id="htq:FRZ44_37410"/>
<dbReference type="Pfam" id="PF01381">
    <property type="entry name" value="HTH_3"/>
    <property type="match status" value="1"/>
</dbReference>
<keyword evidence="6" id="KW-1185">Reference proteome</keyword>
<evidence type="ECO:0000313" key="5">
    <source>
        <dbReference type="EMBL" id="QEX18434.1"/>
    </source>
</evidence>
<dbReference type="GO" id="GO:0003677">
    <property type="term" value="F:DNA binding"/>
    <property type="evidence" value="ECO:0007669"/>
    <property type="project" value="UniProtKB-KW"/>
</dbReference>
<dbReference type="InterPro" id="IPR001387">
    <property type="entry name" value="Cro/C1-type_HTH"/>
</dbReference>
<dbReference type="PANTHER" id="PTHR46797:SF23">
    <property type="entry name" value="HTH-TYPE TRANSCRIPTIONAL REGULATOR SUTR"/>
    <property type="match status" value="1"/>
</dbReference>
<dbReference type="CDD" id="cd00093">
    <property type="entry name" value="HTH_XRE"/>
    <property type="match status" value="1"/>
</dbReference>
<dbReference type="SUPFAM" id="SSF47413">
    <property type="entry name" value="lambda repressor-like DNA-binding domains"/>
    <property type="match status" value="1"/>
</dbReference>
<keyword evidence="1" id="KW-0805">Transcription regulation</keyword>
<gene>
    <name evidence="5" type="ORF">FRZ44_37410</name>
</gene>
<dbReference type="AlphaFoldDB" id="A0A5J6MLW9"/>
<reference evidence="5 6" key="1">
    <citation type="submission" date="2019-08" db="EMBL/GenBank/DDBJ databases">
        <title>Hyperibacter terrae gen. nov., sp. nov. and Hyperibacter viscosus sp. nov., two new members in the family Rhodospirillaceae isolated from the rhizosphere of Hypericum perforatum.</title>
        <authorList>
            <person name="Noviana Z."/>
        </authorList>
    </citation>
    <scope>NUCLEOTIDE SEQUENCE [LARGE SCALE GENOMIC DNA]</scope>
    <source>
        <strain evidence="5 6">R5913</strain>
    </source>
</reference>
<dbReference type="GO" id="GO:0003700">
    <property type="term" value="F:DNA-binding transcription factor activity"/>
    <property type="evidence" value="ECO:0007669"/>
    <property type="project" value="TreeGrafter"/>
</dbReference>
<organism evidence="5 6">
    <name type="scientific">Hypericibacter terrae</name>
    <dbReference type="NCBI Taxonomy" id="2602015"/>
    <lineage>
        <taxon>Bacteria</taxon>
        <taxon>Pseudomonadati</taxon>
        <taxon>Pseudomonadota</taxon>
        <taxon>Alphaproteobacteria</taxon>
        <taxon>Rhodospirillales</taxon>
        <taxon>Dongiaceae</taxon>
        <taxon>Hypericibacter</taxon>
    </lineage>
</organism>
<dbReference type="EMBL" id="CP042906">
    <property type="protein sequence ID" value="QEX18434.1"/>
    <property type="molecule type" value="Genomic_DNA"/>
</dbReference>
<sequence>MAVVVPIAEWQRIEAALEDRADAASVQAYLDQPGEAFPDAVLAAILDGTPPIKALREHRGLTQARLARAAGTSPVYISQIERGEREAGRALVRKLAKALKVDPELLAGGGPGR</sequence>
<dbReference type="Proteomes" id="UP000326202">
    <property type="component" value="Chromosome"/>
</dbReference>
<evidence type="ECO:0000259" key="4">
    <source>
        <dbReference type="PROSITE" id="PS50943"/>
    </source>
</evidence>
<dbReference type="InterPro" id="IPR050807">
    <property type="entry name" value="TransReg_Diox_bact_type"/>
</dbReference>
<protein>
    <recommendedName>
        <fullName evidence="4">HTH cro/C1-type domain-containing protein</fullName>
    </recommendedName>
</protein>
<proteinExistence type="predicted"/>
<name>A0A5J6MLW9_9PROT</name>